<dbReference type="InterPro" id="IPR052344">
    <property type="entry name" value="Transposase-related"/>
</dbReference>
<feature type="coiled-coil region" evidence="1">
    <location>
        <begin position="15"/>
        <end position="49"/>
    </location>
</feature>
<evidence type="ECO:0000313" key="8">
    <source>
        <dbReference type="Proteomes" id="UP000001492"/>
    </source>
</evidence>
<evidence type="ECO:0000313" key="6">
    <source>
        <dbReference type="EMBL" id="ADU13852.1"/>
    </source>
</evidence>
<dbReference type="InterPro" id="IPR024474">
    <property type="entry name" value="Znf_dom_IS66"/>
</dbReference>
<dbReference type="InterPro" id="IPR004291">
    <property type="entry name" value="Transposase_IS66_central"/>
</dbReference>
<dbReference type="InterPro" id="IPR039552">
    <property type="entry name" value="IS66_C"/>
</dbReference>
<dbReference type="PANTHER" id="PTHR33678">
    <property type="entry name" value="BLL1576 PROTEIN"/>
    <property type="match status" value="1"/>
</dbReference>
<evidence type="ECO:0000259" key="4">
    <source>
        <dbReference type="Pfam" id="PF13007"/>
    </source>
</evidence>
<proteinExistence type="predicted"/>
<evidence type="ECO:0000259" key="3">
    <source>
        <dbReference type="Pfam" id="PF13005"/>
    </source>
</evidence>
<reference evidence="6" key="3">
    <citation type="submission" date="2010-12" db="EMBL/GenBank/DDBJ databases">
        <title>Complete sequence of chromosome1 of Asticcacaulis excentricus CB 48.</title>
        <authorList>
            <consortium name="US DOE Joint Genome Institute"/>
            <person name="Lucas S."/>
            <person name="Copeland A."/>
            <person name="Lapidus A."/>
            <person name="Cheng J.-F."/>
            <person name="Bruce D."/>
            <person name="Goodwin L."/>
            <person name="Pitluck S."/>
            <person name="Teshima H."/>
            <person name="Davenport K."/>
            <person name="Detter J.C."/>
            <person name="Han C."/>
            <person name="Tapia R."/>
            <person name="Land M."/>
            <person name="Hauser L."/>
            <person name="Jeffries C."/>
            <person name="Kyrpides N."/>
            <person name="Ivanova N."/>
            <person name="Ovchinnikova G."/>
            <person name="Brun Y.V."/>
            <person name="Woyke T."/>
        </authorList>
    </citation>
    <scope>NUCLEOTIDE SEQUENCE</scope>
    <source>
        <strain evidence="6">CB 48</strain>
        <strain>CS 48</strain>
    </source>
</reference>
<feature type="domain" description="Transposase IS66 C-terminal" evidence="5">
    <location>
        <begin position="490"/>
        <end position="528"/>
    </location>
</feature>
<dbReference type="InterPro" id="IPR024463">
    <property type="entry name" value="Transposase_TnpC_homeodom"/>
</dbReference>
<dbReference type="Pfam" id="PF13005">
    <property type="entry name" value="zf-IS66"/>
    <property type="match status" value="1"/>
</dbReference>
<keyword evidence="1" id="KW-0175">Coiled coil</keyword>
<gene>
    <name evidence="6" type="ordered locus">Astex_2194</name>
    <name evidence="7" type="ordered locus">Astex_3051</name>
</gene>
<dbReference type="RefSeq" id="WP_013479680.1">
    <property type="nucleotide sequence ID" value="NC_014816.1"/>
</dbReference>
<dbReference type="KEGG" id="aex:Astex_3051"/>
<dbReference type="EMBL" id="CP002396">
    <property type="protein sequence ID" value="ADU14687.1"/>
    <property type="molecule type" value="Genomic_DNA"/>
</dbReference>
<keyword evidence="8" id="KW-1185">Reference proteome</keyword>
<name>E8RMA1_ASTEC</name>
<dbReference type="OrthoDB" id="9800877at2"/>
<dbReference type="eggNOG" id="COG4372">
    <property type="taxonomic scope" value="Bacteria"/>
</dbReference>
<dbReference type="Pfam" id="PF13007">
    <property type="entry name" value="LZ_Tnp_IS66"/>
    <property type="match status" value="1"/>
</dbReference>
<dbReference type="Proteomes" id="UP000001492">
    <property type="component" value="Chromosome 1"/>
</dbReference>
<dbReference type="EMBL" id="CP002395">
    <property type="protein sequence ID" value="ADU13852.1"/>
    <property type="molecule type" value="Genomic_DNA"/>
</dbReference>
<dbReference type="PANTHER" id="PTHR33678:SF1">
    <property type="entry name" value="BLL1576 PROTEIN"/>
    <property type="match status" value="1"/>
</dbReference>
<dbReference type="STRING" id="573065.Astex_2194"/>
<evidence type="ECO:0000313" key="7">
    <source>
        <dbReference type="EMBL" id="ADU14687.1"/>
    </source>
</evidence>
<dbReference type="Proteomes" id="UP000001492">
    <property type="component" value="Chromosome 2"/>
</dbReference>
<evidence type="ECO:0000259" key="2">
    <source>
        <dbReference type="Pfam" id="PF03050"/>
    </source>
</evidence>
<accession>E8RMA1</accession>
<evidence type="ECO:0000256" key="1">
    <source>
        <dbReference type="SAM" id="Coils"/>
    </source>
</evidence>
<dbReference type="Pfam" id="PF13817">
    <property type="entry name" value="DDE_Tnp_IS66_C"/>
    <property type="match status" value="1"/>
</dbReference>
<dbReference type="AlphaFoldDB" id="E8RMA1"/>
<feature type="domain" description="Transposase IS66 central" evidence="2">
    <location>
        <begin position="194"/>
        <end position="483"/>
    </location>
</feature>
<evidence type="ECO:0000259" key="5">
    <source>
        <dbReference type="Pfam" id="PF13817"/>
    </source>
</evidence>
<reference evidence="8" key="1">
    <citation type="submission" date="2010-12" db="EMBL/GenBank/DDBJ databases">
        <title>Complete sequence of chromosome 1 of Asticcacaulis excentricus CB 48.</title>
        <authorList>
            <consortium name="US DOE Joint Genome Institute"/>
            <person name="Lucas S."/>
            <person name="Copeland A."/>
            <person name="Lapidus A."/>
            <person name="Cheng J.-F."/>
            <person name="Bruce D."/>
            <person name="Goodwin L."/>
            <person name="Pitluck S."/>
            <person name="Teshima H."/>
            <person name="Davenport K."/>
            <person name="Detter J.C."/>
            <person name="Han C."/>
            <person name="Tapia R."/>
            <person name="Land M."/>
            <person name="Hauser L."/>
            <person name="Jeffries C."/>
            <person name="Kyrpides N."/>
            <person name="Ivanova N."/>
            <person name="Ovchinnikova G."/>
            <person name="Brun Y.V."/>
            <person name="Woyke T."/>
        </authorList>
    </citation>
    <scope>NUCLEOTIDE SEQUENCE [LARGE SCALE GENOMIC DNA]</scope>
    <source>
        <strain evidence="8">ATCC 15261 / DSM 4724 / KCTC 12464 / NCIMB 9791 / VKM B-1370 / CB 48</strain>
    </source>
</reference>
<feature type="domain" description="Transposase TnpC homeodomain" evidence="4">
    <location>
        <begin position="52"/>
        <end position="128"/>
    </location>
</feature>
<dbReference type="KEGG" id="aex:Astex_2194"/>
<organism evidence="6 8">
    <name type="scientific">Asticcacaulis excentricus (strain ATCC 15261 / DSM 4724 / KCTC 12464 / NCIMB 9791 / VKM B-1370 / CB 48)</name>
    <dbReference type="NCBI Taxonomy" id="573065"/>
    <lineage>
        <taxon>Bacteria</taxon>
        <taxon>Pseudomonadati</taxon>
        <taxon>Pseudomonadota</taxon>
        <taxon>Alphaproteobacteria</taxon>
        <taxon>Caulobacterales</taxon>
        <taxon>Caulobacteraceae</taxon>
        <taxon>Asticcacaulis</taxon>
    </lineage>
</organism>
<dbReference type="Pfam" id="PF03050">
    <property type="entry name" value="DDE_Tnp_IS66"/>
    <property type="match status" value="1"/>
</dbReference>
<protein>
    <submittedName>
        <fullName evidence="6">Putative transposase number 3 for disrupted insertion sequence NGRIS-6a</fullName>
    </submittedName>
</protein>
<reference evidence="8" key="2">
    <citation type="submission" date="2010-12" db="EMBL/GenBank/DDBJ databases">
        <title>Complete sequence of chromosome 2 of Asticcacaulis excentricus CB 48.</title>
        <authorList>
            <consortium name="US DOE Joint Genome Institute"/>
            <person name="Lucas S."/>
            <person name="Copeland A."/>
            <person name="Lapidus A."/>
            <person name="Cheng J.-F."/>
            <person name="Bruce D."/>
            <person name="Goodwin L."/>
            <person name="Pitluck S."/>
            <person name="Teshima H."/>
            <person name="Davenport K."/>
            <person name="Detter J.C."/>
            <person name="Han C."/>
            <person name="Tapia R."/>
            <person name="Land M."/>
            <person name="Hauser L."/>
            <person name="Jeffries C."/>
            <person name="Kyrpides N."/>
            <person name="Ivanova N."/>
            <person name="Ovchinnikova G."/>
            <person name="Brun Y.V."/>
            <person name="Woyke T."/>
        </authorList>
    </citation>
    <scope>NUCLEOTIDE SEQUENCE [LARGE SCALE GENOMIC DNA]</scope>
    <source>
        <strain evidence="8">ATCC 15261 / DSM 4724 / KCTC 12464 / NCIMB 9791 / VKM B-1370 / CB 48</strain>
    </source>
</reference>
<dbReference type="HOGENOM" id="CLU_023034_0_0_5"/>
<feature type="domain" description="Transposase IS66 zinc-finger binding" evidence="3">
    <location>
        <begin position="142"/>
        <end position="174"/>
    </location>
</feature>
<sequence>MSDPSIILPKDPAALMAFALEMAQKAARVEALEAEVSALKSREVALNERLDRLNDILKIFNRGRFSRKSETLQAPPAEDDEQLVLLFEEVATGVGALEAEIRKGRPKSSSSPSRPRKSLPAHLERIEVVIEPDEPEEHAGKQKVRIGEDRSERLDVVPVTYRVIVTVRPRYAYKDKSIDGVLQAKAPNHIVEAGLPTEALLAHIAVSKYADGLPLYRQEAIFARQNIEVSRQVMASWMGAVGFELTTLHAYMMAQLLKGERLFADETVLPTLSPGNGKVLHNYLWAYVKDDRPFGGGDPPIVVYQFEDGRSGDRPKRHLAGFNGVLQVDGYAAYNQLEKAPDANAGIQLAGCWAHVRRKFYDLHANNSSPVATQTVEIMSTLWHHEDKVRGQSPEARAAYRLKHGKAIVEALFQLWEKTSSQISQKSSLAKAIDYALRRRKVLERFLYDGRIELDSNIVERAIRPQTITRKNSLFAGSDGGGRTWAIIASLIQTARMNGVNPQAWLTQTLQRIADGWTVSRLDELMPWNFKPDQADA</sequence>
<reference evidence="7" key="4">
    <citation type="submission" date="2010-12" db="EMBL/GenBank/DDBJ databases">
        <title>Complete sequence of chromosome2 of Asticcacaulis excentricus CB 48.</title>
        <authorList>
            <consortium name="US DOE Joint Genome Institute"/>
            <person name="Lucas S."/>
            <person name="Copeland A."/>
            <person name="Lapidus A."/>
            <person name="Cheng J.-F."/>
            <person name="Bruce D."/>
            <person name="Goodwin L."/>
            <person name="Pitluck S."/>
            <person name="Teshima H."/>
            <person name="Davenport K."/>
            <person name="Detter J.C."/>
            <person name="Han C."/>
            <person name="Tapia R."/>
            <person name="Land M."/>
            <person name="Hauser L."/>
            <person name="Jeffries C."/>
            <person name="Kyrpides N."/>
            <person name="Ivanova N."/>
            <person name="Ovchinnikova G."/>
            <person name="Brun Y.V."/>
            <person name="Woyke T."/>
        </authorList>
    </citation>
    <scope>NUCLEOTIDE SEQUENCE</scope>
    <source>
        <strain evidence="7">CB 48</strain>
        <strain>CS 48</strain>
    </source>
</reference>
<dbReference type="NCBIfam" id="NF033517">
    <property type="entry name" value="transpos_IS66"/>
    <property type="match status" value="1"/>
</dbReference>